<sequence>MATTECGLVKVNVDGSLSERRNSACVGGAVRDCCGEWLGGFTMSIDVSWVFQLEARALYVGLQFAWDRGFRSVAVKSDNALLRSGVTVDSSFAELRLAHALSPVSVEPLLAADARCFFQDVSRELNIV</sequence>
<dbReference type="Pfam" id="PF13456">
    <property type="entry name" value="RVT_3"/>
    <property type="match status" value="1"/>
</dbReference>
<dbReference type="InterPro" id="IPR044730">
    <property type="entry name" value="RNase_H-like_dom_plant"/>
</dbReference>
<feature type="domain" description="RNase H type-1" evidence="1">
    <location>
        <begin position="12"/>
        <end position="126"/>
    </location>
</feature>
<name>A0A7J9I6X4_9ROSI</name>
<dbReference type="GO" id="GO:0003676">
    <property type="term" value="F:nucleic acid binding"/>
    <property type="evidence" value="ECO:0007669"/>
    <property type="project" value="InterPro"/>
</dbReference>
<dbReference type="SUPFAM" id="SSF53098">
    <property type="entry name" value="Ribonuclease H-like"/>
    <property type="match status" value="1"/>
</dbReference>
<dbReference type="CDD" id="cd06222">
    <property type="entry name" value="RNase_H_like"/>
    <property type="match status" value="1"/>
</dbReference>
<accession>A0A7J9I6X4</accession>
<gene>
    <name evidence="2" type="ORF">Gohar_022070</name>
</gene>
<proteinExistence type="predicted"/>
<dbReference type="Gene3D" id="3.30.420.10">
    <property type="entry name" value="Ribonuclease H-like superfamily/Ribonuclease H"/>
    <property type="match status" value="1"/>
</dbReference>
<dbReference type="InterPro" id="IPR012337">
    <property type="entry name" value="RNaseH-like_sf"/>
</dbReference>
<dbReference type="Proteomes" id="UP000593560">
    <property type="component" value="Unassembled WGS sequence"/>
</dbReference>
<dbReference type="EMBL" id="JABFAD010070724">
    <property type="protein sequence ID" value="MBA0817658.1"/>
    <property type="molecule type" value="Genomic_DNA"/>
</dbReference>
<dbReference type="PANTHER" id="PTHR47723:SF24">
    <property type="entry name" value="RNASE H TYPE-1 DOMAIN-CONTAINING PROTEIN"/>
    <property type="match status" value="1"/>
</dbReference>
<dbReference type="InterPro" id="IPR036397">
    <property type="entry name" value="RNaseH_sf"/>
</dbReference>
<dbReference type="OrthoDB" id="1002594at2759"/>
<dbReference type="PANTHER" id="PTHR47723">
    <property type="entry name" value="OS05G0353850 PROTEIN"/>
    <property type="match status" value="1"/>
</dbReference>
<evidence type="ECO:0000313" key="2">
    <source>
        <dbReference type="EMBL" id="MBA0817658.1"/>
    </source>
</evidence>
<protein>
    <recommendedName>
        <fullName evidence="1">RNase H type-1 domain-containing protein</fullName>
    </recommendedName>
</protein>
<keyword evidence="3" id="KW-1185">Reference proteome</keyword>
<dbReference type="InterPro" id="IPR053151">
    <property type="entry name" value="RNase_H-like"/>
</dbReference>
<dbReference type="AlphaFoldDB" id="A0A7J9I6X4"/>
<evidence type="ECO:0000259" key="1">
    <source>
        <dbReference type="Pfam" id="PF13456"/>
    </source>
</evidence>
<organism evidence="2 3">
    <name type="scientific">Gossypium harknessii</name>
    <dbReference type="NCBI Taxonomy" id="34285"/>
    <lineage>
        <taxon>Eukaryota</taxon>
        <taxon>Viridiplantae</taxon>
        <taxon>Streptophyta</taxon>
        <taxon>Embryophyta</taxon>
        <taxon>Tracheophyta</taxon>
        <taxon>Spermatophyta</taxon>
        <taxon>Magnoliopsida</taxon>
        <taxon>eudicotyledons</taxon>
        <taxon>Gunneridae</taxon>
        <taxon>Pentapetalae</taxon>
        <taxon>rosids</taxon>
        <taxon>malvids</taxon>
        <taxon>Malvales</taxon>
        <taxon>Malvaceae</taxon>
        <taxon>Malvoideae</taxon>
        <taxon>Gossypium</taxon>
    </lineage>
</organism>
<dbReference type="GO" id="GO:0004523">
    <property type="term" value="F:RNA-DNA hybrid ribonuclease activity"/>
    <property type="evidence" value="ECO:0007669"/>
    <property type="project" value="InterPro"/>
</dbReference>
<evidence type="ECO:0000313" key="3">
    <source>
        <dbReference type="Proteomes" id="UP000593560"/>
    </source>
</evidence>
<dbReference type="InterPro" id="IPR002156">
    <property type="entry name" value="RNaseH_domain"/>
</dbReference>
<comment type="caution">
    <text evidence="2">The sequence shown here is derived from an EMBL/GenBank/DDBJ whole genome shotgun (WGS) entry which is preliminary data.</text>
</comment>
<reference evidence="2 3" key="1">
    <citation type="journal article" date="2019" name="Genome Biol. Evol.">
        <title>Insights into the evolution of the New World diploid cottons (Gossypium, subgenus Houzingenia) based on genome sequencing.</title>
        <authorList>
            <person name="Grover C.E."/>
            <person name="Arick M.A. 2nd"/>
            <person name="Thrash A."/>
            <person name="Conover J.L."/>
            <person name="Sanders W.S."/>
            <person name="Peterson D.G."/>
            <person name="Frelichowski J.E."/>
            <person name="Scheffler J.A."/>
            <person name="Scheffler B.E."/>
            <person name="Wendel J.F."/>
        </authorList>
    </citation>
    <scope>NUCLEOTIDE SEQUENCE [LARGE SCALE GENOMIC DNA]</scope>
    <source>
        <strain evidence="2">0</strain>
        <tissue evidence="2">Leaf</tissue>
    </source>
</reference>